<reference evidence="2" key="1">
    <citation type="journal article" date="2019" name="Int. J. Syst. Evol. Microbiol.">
        <title>The Global Catalogue of Microorganisms (GCM) 10K type strain sequencing project: providing services to taxonomists for standard genome sequencing and annotation.</title>
        <authorList>
            <consortium name="The Broad Institute Genomics Platform"/>
            <consortium name="The Broad Institute Genome Sequencing Center for Infectious Disease"/>
            <person name="Wu L."/>
            <person name="Ma J."/>
        </authorList>
    </citation>
    <scope>NUCLEOTIDE SEQUENCE [LARGE SCALE GENOMIC DNA]</scope>
    <source>
        <strain evidence="2">NBRC 103632</strain>
    </source>
</reference>
<keyword evidence="2" id="KW-1185">Reference proteome</keyword>
<evidence type="ECO:0000313" key="1">
    <source>
        <dbReference type="EMBL" id="GLS69988.1"/>
    </source>
</evidence>
<gene>
    <name evidence="1" type="ORF">GCM10007890_20010</name>
</gene>
<accession>A0AA37WT58</accession>
<dbReference type="RefSeq" id="WP_238197291.1">
    <property type="nucleotide sequence ID" value="NZ_BPQZ01000017.1"/>
</dbReference>
<protein>
    <submittedName>
        <fullName evidence="1">Uncharacterized protein</fullName>
    </submittedName>
</protein>
<organism evidence="1 2">
    <name type="scientific">Methylobacterium tardum</name>
    <dbReference type="NCBI Taxonomy" id="374432"/>
    <lineage>
        <taxon>Bacteria</taxon>
        <taxon>Pseudomonadati</taxon>
        <taxon>Pseudomonadota</taxon>
        <taxon>Alphaproteobacteria</taxon>
        <taxon>Hyphomicrobiales</taxon>
        <taxon>Methylobacteriaceae</taxon>
        <taxon>Methylobacterium</taxon>
    </lineage>
</organism>
<sequence length="74" mass="8140">MEKKLSALSGLAAIRAAIYARICHRESGEADVKTVSPAWMALGEGRASRSDRISLRTVYAKLGFAYTWPDQLRA</sequence>
<name>A0AA37WT58_9HYPH</name>
<dbReference type="EMBL" id="BSPL01000013">
    <property type="protein sequence ID" value="GLS69988.1"/>
    <property type="molecule type" value="Genomic_DNA"/>
</dbReference>
<comment type="caution">
    <text evidence="1">The sequence shown here is derived from an EMBL/GenBank/DDBJ whole genome shotgun (WGS) entry which is preliminary data.</text>
</comment>
<dbReference type="AlphaFoldDB" id="A0AA37WT58"/>
<dbReference type="Proteomes" id="UP001157440">
    <property type="component" value="Unassembled WGS sequence"/>
</dbReference>
<evidence type="ECO:0000313" key="2">
    <source>
        <dbReference type="Proteomes" id="UP001157440"/>
    </source>
</evidence>
<proteinExistence type="predicted"/>